<reference evidence="1" key="1">
    <citation type="submission" date="2018-05" db="EMBL/GenBank/DDBJ databases">
        <authorList>
            <person name="Lanie J.A."/>
            <person name="Ng W.-L."/>
            <person name="Kazmierczak K.M."/>
            <person name="Andrzejewski T.M."/>
            <person name="Davidsen T.M."/>
            <person name="Wayne K.J."/>
            <person name="Tettelin H."/>
            <person name="Glass J.I."/>
            <person name="Rusch D."/>
            <person name="Podicherti R."/>
            <person name="Tsui H.-C.T."/>
            <person name="Winkler M.E."/>
        </authorList>
    </citation>
    <scope>NUCLEOTIDE SEQUENCE</scope>
</reference>
<evidence type="ECO:0000313" key="1">
    <source>
        <dbReference type="EMBL" id="SVC44948.1"/>
    </source>
</evidence>
<feature type="non-terminal residue" evidence="1">
    <location>
        <position position="46"/>
    </location>
</feature>
<dbReference type="AlphaFoldDB" id="A0A382M8L9"/>
<sequence>MLTVFYFQIVRAADISVDTTINSDIDEQVTLTVNNLTLINNATIED</sequence>
<proteinExistence type="predicted"/>
<gene>
    <name evidence="1" type="ORF">METZ01_LOCUS297802</name>
</gene>
<accession>A0A382M8L9</accession>
<organism evidence="1">
    <name type="scientific">marine metagenome</name>
    <dbReference type="NCBI Taxonomy" id="408172"/>
    <lineage>
        <taxon>unclassified sequences</taxon>
        <taxon>metagenomes</taxon>
        <taxon>ecological metagenomes</taxon>
    </lineage>
</organism>
<name>A0A382M8L9_9ZZZZ</name>
<dbReference type="EMBL" id="UINC01091855">
    <property type="protein sequence ID" value="SVC44948.1"/>
    <property type="molecule type" value="Genomic_DNA"/>
</dbReference>
<protein>
    <submittedName>
        <fullName evidence="1">Uncharacterized protein</fullName>
    </submittedName>
</protein>